<protein>
    <submittedName>
        <fullName evidence="2">Uncharacterized protein</fullName>
    </submittedName>
</protein>
<evidence type="ECO:0000256" key="1">
    <source>
        <dbReference type="SAM" id="MobiDB-lite"/>
    </source>
</evidence>
<gene>
    <name evidence="2" type="ORF">CK203_010117</name>
</gene>
<dbReference type="PANTHER" id="PTHR34670">
    <property type="entry name" value="EXPRESSED PROTEIN"/>
    <property type="match status" value="1"/>
</dbReference>
<dbReference type="EMBL" id="QGNW01000023">
    <property type="protein sequence ID" value="RVX13686.1"/>
    <property type="molecule type" value="Genomic_DNA"/>
</dbReference>
<organism evidence="2 3">
    <name type="scientific">Vitis vinifera</name>
    <name type="common">Grape</name>
    <dbReference type="NCBI Taxonomy" id="29760"/>
    <lineage>
        <taxon>Eukaryota</taxon>
        <taxon>Viridiplantae</taxon>
        <taxon>Streptophyta</taxon>
        <taxon>Embryophyta</taxon>
        <taxon>Tracheophyta</taxon>
        <taxon>Spermatophyta</taxon>
        <taxon>Magnoliopsida</taxon>
        <taxon>eudicotyledons</taxon>
        <taxon>Gunneridae</taxon>
        <taxon>Pentapetalae</taxon>
        <taxon>rosids</taxon>
        <taxon>Vitales</taxon>
        <taxon>Vitaceae</taxon>
        <taxon>Viteae</taxon>
        <taxon>Vitis</taxon>
    </lineage>
</organism>
<dbReference type="PANTHER" id="PTHR34670:SF8">
    <property type="entry name" value="EXPRESSED PROTEIN"/>
    <property type="match status" value="1"/>
</dbReference>
<comment type="caution">
    <text evidence="2">The sequence shown here is derived from an EMBL/GenBank/DDBJ whole genome shotgun (WGS) entry which is preliminary data.</text>
</comment>
<accession>A0A438JXJ1</accession>
<evidence type="ECO:0000313" key="2">
    <source>
        <dbReference type="EMBL" id="RVX13686.1"/>
    </source>
</evidence>
<reference evidence="2 3" key="1">
    <citation type="journal article" date="2018" name="PLoS Genet.">
        <title>Population sequencing reveals clonal diversity and ancestral inbreeding in the grapevine cultivar Chardonnay.</title>
        <authorList>
            <person name="Roach M.J."/>
            <person name="Johnson D.L."/>
            <person name="Bohlmann J."/>
            <person name="van Vuuren H.J."/>
            <person name="Jones S.J."/>
            <person name="Pretorius I.S."/>
            <person name="Schmidt S.A."/>
            <person name="Borneman A.R."/>
        </authorList>
    </citation>
    <scope>NUCLEOTIDE SEQUENCE [LARGE SCALE GENOMIC DNA]</scope>
    <source>
        <strain evidence="3">cv. Chardonnay</strain>
        <tissue evidence="2">Leaf</tissue>
    </source>
</reference>
<feature type="compositionally biased region" description="Low complexity" evidence="1">
    <location>
        <begin position="53"/>
        <end position="73"/>
    </location>
</feature>
<dbReference type="Proteomes" id="UP000288805">
    <property type="component" value="Unassembled WGS sequence"/>
</dbReference>
<dbReference type="AlphaFoldDB" id="A0A438JXJ1"/>
<sequence length="80" mass="8513">MEGLIPLIYKAVVQNRSGGKAAYIRLPGDPGLFHSSDTQLLLSDRVVLSSSSPFSITSSSSSVLASSSKPQSPHQRRLLS</sequence>
<feature type="region of interest" description="Disordered" evidence="1">
    <location>
        <begin position="53"/>
        <end position="80"/>
    </location>
</feature>
<evidence type="ECO:0000313" key="3">
    <source>
        <dbReference type="Proteomes" id="UP000288805"/>
    </source>
</evidence>
<proteinExistence type="predicted"/>
<name>A0A438JXJ1_VITVI</name>